<organism evidence="1 2">
    <name type="scientific">Smallanthus sonchifolius</name>
    <dbReference type="NCBI Taxonomy" id="185202"/>
    <lineage>
        <taxon>Eukaryota</taxon>
        <taxon>Viridiplantae</taxon>
        <taxon>Streptophyta</taxon>
        <taxon>Embryophyta</taxon>
        <taxon>Tracheophyta</taxon>
        <taxon>Spermatophyta</taxon>
        <taxon>Magnoliopsida</taxon>
        <taxon>eudicotyledons</taxon>
        <taxon>Gunneridae</taxon>
        <taxon>Pentapetalae</taxon>
        <taxon>asterids</taxon>
        <taxon>campanulids</taxon>
        <taxon>Asterales</taxon>
        <taxon>Asteraceae</taxon>
        <taxon>Asteroideae</taxon>
        <taxon>Heliantheae alliance</taxon>
        <taxon>Millerieae</taxon>
        <taxon>Smallanthus</taxon>
    </lineage>
</organism>
<reference evidence="2" key="1">
    <citation type="journal article" date="2022" name="Mol. Ecol. Resour.">
        <title>The genomes of chicory, endive, great burdock and yacon provide insights into Asteraceae palaeo-polyploidization history and plant inulin production.</title>
        <authorList>
            <person name="Fan W."/>
            <person name="Wang S."/>
            <person name="Wang H."/>
            <person name="Wang A."/>
            <person name="Jiang F."/>
            <person name="Liu H."/>
            <person name="Zhao H."/>
            <person name="Xu D."/>
            <person name="Zhang Y."/>
        </authorList>
    </citation>
    <scope>NUCLEOTIDE SEQUENCE [LARGE SCALE GENOMIC DNA]</scope>
    <source>
        <strain evidence="2">cv. Yunnan</strain>
    </source>
</reference>
<dbReference type="EMBL" id="CM042033">
    <property type="protein sequence ID" value="KAI3774332.1"/>
    <property type="molecule type" value="Genomic_DNA"/>
</dbReference>
<protein>
    <submittedName>
        <fullName evidence="1">Uncharacterized protein</fullName>
    </submittedName>
</protein>
<sequence length="260" mass="29533">MIRSLISWKTRLTPDFIKKSWLRIQKVTFAGPVCPEDSVTAPPSESNGYLCVRCNGGLNQQRTAICHAVLAARFMNATLVLPELDANSYWHDDRPSLCVCGLYDVDHFIKTLQNDVRIVESIPEIKKNGKTKKIKAFQLRPPRDAPINWYTTTALEKMKEHGAIYLTPFSHRLAEEIDNPEYQRLRCRVNSLRHELQLLASNRPITIVTSSGLGGSKYGVIIIVAVVGYGYVWWKLTEKLDDVRDLELIGTIDKPQVLKK</sequence>
<gene>
    <name evidence="1" type="ORF">L1987_48884</name>
</gene>
<reference evidence="1 2" key="2">
    <citation type="journal article" date="2022" name="Mol. Ecol. Resour.">
        <title>The genomes of chicory, endive, great burdock and yacon provide insights into Asteraceae paleo-polyploidization history and plant inulin production.</title>
        <authorList>
            <person name="Fan W."/>
            <person name="Wang S."/>
            <person name="Wang H."/>
            <person name="Wang A."/>
            <person name="Jiang F."/>
            <person name="Liu H."/>
            <person name="Zhao H."/>
            <person name="Xu D."/>
            <person name="Zhang Y."/>
        </authorList>
    </citation>
    <scope>NUCLEOTIDE SEQUENCE [LARGE SCALE GENOMIC DNA]</scope>
    <source>
        <strain evidence="2">cv. Yunnan</strain>
        <tissue evidence="1">Leaves</tissue>
    </source>
</reference>
<name>A0ACB9FT00_9ASTR</name>
<accession>A0ACB9FT00</accession>
<comment type="caution">
    <text evidence="1">The sequence shown here is derived from an EMBL/GenBank/DDBJ whole genome shotgun (WGS) entry which is preliminary data.</text>
</comment>
<keyword evidence="2" id="KW-1185">Reference proteome</keyword>
<dbReference type="Proteomes" id="UP001056120">
    <property type="component" value="Linkage Group LG16"/>
</dbReference>
<evidence type="ECO:0000313" key="1">
    <source>
        <dbReference type="EMBL" id="KAI3774332.1"/>
    </source>
</evidence>
<proteinExistence type="predicted"/>
<evidence type="ECO:0000313" key="2">
    <source>
        <dbReference type="Proteomes" id="UP001056120"/>
    </source>
</evidence>